<keyword evidence="10" id="KW-0472">Membrane</keyword>
<dbReference type="NCBIfam" id="TIGR00229">
    <property type="entry name" value="sensory_box"/>
    <property type="match status" value="1"/>
</dbReference>
<evidence type="ECO:0000256" key="5">
    <source>
        <dbReference type="ARBA" id="ARBA00022741"/>
    </source>
</evidence>
<dbReference type="PANTHER" id="PTHR43065:SF47">
    <property type="match status" value="1"/>
</dbReference>
<dbReference type="Gene3D" id="3.30.565.10">
    <property type="entry name" value="Histidine kinase-like ATPase, C-terminal domain"/>
    <property type="match status" value="1"/>
</dbReference>
<evidence type="ECO:0000256" key="10">
    <source>
        <dbReference type="SAM" id="Phobius"/>
    </source>
</evidence>
<keyword evidence="6" id="KW-0418">Kinase</keyword>
<feature type="domain" description="Histidine kinase" evidence="11">
    <location>
        <begin position="558"/>
        <end position="789"/>
    </location>
</feature>
<keyword evidence="4" id="KW-0808">Transferase</keyword>
<dbReference type="SMART" id="SM00086">
    <property type="entry name" value="PAC"/>
    <property type="match status" value="1"/>
</dbReference>
<dbReference type="InterPro" id="IPR004358">
    <property type="entry name" value="Sig_transdc_His_kin-like_C"/>
</dbReference>
<dbReference type="PROSITE" id="PS50112">
    <property type="entry name" value="PAS"/>
    <property type="match status" value="1"/>
</dbReference>
<dbReference type="InterPro" id="IPR007487">
    <property type="entry name" value="ABC_transpt-TYRBP-like"/>
</dbReference>
<dbReference type="InterPro" id="IPR000700">
    <property type="entry name" value="PAS-assoc_C"/>
</dbReference>
<comment type="caution">
    <text evidence="14">The sequence shown here is derived from an EMBL/GenBank/DDBJ whole genome shotgun (WGS) entry which is preliminary data.</text>
</comment>
<dbReference type="InterPro" id="IPR003661">
    <property type="entry name" value="HisK_dim/P_dom"/>
</dbReference>
<dbReference type="Pfam" id="PF04392">
    <property type="entry name" value="ABC_sub_bind"/>
    <property type="match status" value="1"/>
</dbReference>
<dbReference type="AlphaFoldDB" id="A0A841RFB0"/>
<evidence type="ECO:0000256" key="4">
    <source>
        <dbReference type="ARBA" id="ARBA00022679"/>
    </source>
</evidence>
<dbReference type="PRINTS" id="PR00344">
    <property type="entry name" value="BCTRLSENSOR"/>
</dbReference>
<dbReference type="CDD" id="cd00130">
    <property type="entry name" value="PAS"/>
    <property type="match status" value="1"/>
</dbReference>
<organism evidence="14 15">
    <name type="scientific">Spirochaeta isovalerica</name>
    <dbReference type="NCBI Taxonomy" id="150"/>
    <lineage>
        <taxon>Bacteria</taxon>
        <taxon>Pseudomonadati</taxon>
        <taxon>Spirochaetota</taxon>
        <taxon>Spirochaetia</taxon>
        <taxon>Spirochaetales</taxon>
        <taxon>Spirochaetaceae</taxon>
        <taxon>Spirochaeta</taxon>
    </lineage>
</organism>
<dbReference type="InterPro" id="IPR036890">
    <property type="entry name" value="HATPase_C_sf"/>
</dbReference>
<keyword evidence="9" id="KW-0175">Coiled coil</keyword>
<feature type="coiled-coil region" evidence="9">
    <location>
        <begin position="497"/>
        <end position="524"/>
    </location>
</feature>
<dbReference type="GO" id="GO:0005524">
    <property type="term" value="F:ATP binding"/>
    <property type="evidence" value="ECO:0007669"/>
    <property type="project" value="UniProtKB-KW"/>
</dbReference>
<dbReference type="GO" id="GO:0006355">
    <property type="term" value="P:regulation of DNA-templated transcription"/>
    <property type="evidence" value="ECO:0007669"/>
    <property type="project" value="InterPro"/>
</dbReference>
<keyword evidence="5" id="KW-0547">Nucleotide-binding</keyword>
<evidence type="ECO:0000259" key="12">
    <source>
        <dbReference type="PROSITE" id="PS50112"/>
    </source>
</evidence>
<evidence type="ECO:0000313" key="14">
    <source>
        <dbReference type="EMBL" id="MBB6481670.1"/>
    </source>
</evidence>
<comment type="catalytic activity">
    <reaction evidence="1">
        <text>ATP + protein L-histidine = ADP + protein N-phospho-L-histidine.</text>
        <dbReference type="EC" id="2.7.13.3"/>
    </reaction>
</comment>
<keyword evidence="10" id="KW-1133">Transmembrane helix</keyword>
<evidence type="ECO:0000256" key="6">
    <source>
        <dbReference type="ARBA" id="ARBA00022777"/>
    </source>
</evidence>
<dbReference type="InterPro" id="IPR005467">
    <property type="entry name" value="His_kinase_dom"/>
</dbReference>
<dbReference type="EC" id="2.7.13.3" evidence="2"/>
<dbReference type="Pfam" id="PF00989">
    <property type="entry name" value="PAS"/>
    <property type="match status" value="1"/>
</dbReference>
<dbReference type="Gene3D" id="3.30.450.20">
    <property type="entry name" value="PAS domain"/>
    <property type="match status" value="1"/>
</dbReference>
<dbReference type="InterPro" id="IPR001610">
    <property type="entry name" value="PAC"/>
</dbReference>
<dbReference type="InterPro" id="IPR013767">
    <property type="entry name" value="PAS_fold"/>
</dbReference>
<dbReference type="SMART" id="SM00387">
    <property type="entry name" value="HATPase_c"/>
    <property type="match status" value="1"/>
</dbReference>
<evidence type="ECO:0000256" key="3">
    <source>
        <dbReference type="ARBA" id="ARBA00022553"/>
    </source>
</evidence>
<name>A0A841RFB0_9SPIO</name>
<dbReference type="PANTHER" id="PTHR43065">
    <property type="entry name" value="SENSOR HISTIDINE KINASE"/>
    <property type="match status" value="1"/>
</dbReference>
<keyword evidence="15" id="KW-1185">Reference proteome</keyword>
<feature type="transmembrane region" description="Helical" evidence="10">
    <location>
        <begin position="339"/>
        <end position="363"/>
    </location>
</feature>
<evidence type="ECO:0000256" key="7">
    <source>
        <dbReference type="ARBA" id="ARBA00022840"/>
    </source>
</evidence>
<dbReference type="SUPFAM" id="SSF55874">
    <property type="entry name" value="ATPase domain of HSP90 chaperone/DNA topoisomerase II/histidine kinase"/>
    <property type="match status" value="1"/>
</dbReference>
<dbReference type="Proteomes" id="UP000587760">
    <property type="component" value="Unassembled WGS sequence"/>
</dbReference>
<dbReference type="EMBL" id="JACHGJ010000007">
    <property type="protein sequence ID" value="MBB6481670.1"/>
    <property type="molecule type" value="Genomic_DNA"/>
</dbReference>
<evidence type="ECO:0000256" key="8">
    <source>
        <dbReference type="ARBA" id="ARBA00023012"/>
    </source>
</evidence>
<protein>
    <recommendedName>
        <fullName evidence="2">histidine kinase</fullName>
        <ecNumber evidence="2">2.7.13.3</ecNumber>
    </recommendedName>
</protein>
<reference evidence="14 15" key="1">
    <citation type="submission" date="2020-08" db="EMBL/GenBank/DDBJ databases">
        <title>Genomic Encyclopedia of Type Strains, Phase IV (KMG-IV): sequencing the most valuable type-strain genomes for metagenomic binning, comparative biology and taxonomic classification.</title>
        <authorList>
            <person name="Goeker M."/>
        </authorList>
    </citation>
    <scope>NUCLEOTIDE SEQUENCE [LARGE SCALE GENOMIC DNA]</scope>
    <source>
        <strain evidence="14 15">DSM 2461</strain>
    </source>
</reference>
<dbReference type="InterPro" id="IPR003594">
    <property type="entry name" value="HATPase_dom"/>
</dbReference>
<evidence type="ECO:0000259" key="13">
    <source>
        <dbReference type="PROSITE" id="PS50113"/>
    </source>
</evidence>
<feature type="domain" description="PAC" evidence="13">
    <location>
        <begin position="454"/>
        <end position="506"/>
    </location>
</feature>
<evidence type="ECO:0000256" key="2">
    <source>
        <dbReference type="ARBA" id="ARBA00012438"/>
    </source>
</evidence>
<dbReference type="Gene3D" id="1.10.287.130">
    <property type="match status" value="1"/>
</dbReference>
<evidence type="ECO:0000256" key="1">
    <source>
        <dbReference type="ARBA" id="ARBA00000085"/>
    </source>
</evidence>
<dbReference type="InterPro" id="IPR035965">
    <property type="entry name" value="PAS-like_dom_sf"/>
</dbReference>
<keyword evidence="10" id="KW-0812">Transmembrane</keyword>
<dbReference type="RefSeq" id="WP_184747907.1">
    <property type="nucleotide sequence ID" value="NZ_JACHGJ010000007.1"/>
</dbReference>
<keyword evidence="7" id="KW-0067">ATP-binding</keyword>
<accession>A0A841RFB0</accession>
<dbReference type="SUPFAM" id="SSF55785">
    <property type="entry name" value="PYP-like sensor domain (PAS domain)"/>
    <property type="match status" value="1"/>
</dbReference>
<dbReference type="CDD" id="cd00082">
    <property type="entry name" value="HisKA"/>
    <property type="match status" value="1"/>
</dbReference>
<dbReference type="InterPro" id="IPR000014">
    <property type="entry name" value="PAS"/>
</dbReference>
<gene>
    <name evidence="14" type="ORF">HNR50_003350</name>
</gene>
<evidence type="ECO:0000313" key="15">
    <source>
        <dbReference type="Proteomes" id="UP000587760"/>
    </source>
</evidence>
<keyword evidence="8" id="KW-0902">Two-component regulatory system</keyword>
<keyword evidence="3" id="KW-0597">Phosphoprotein</keyword>
<proteinExistence type="predicted"/>
<evidence type="ECO:0000259" key="11">
    <source>
        <dbReference type="PROSITE" id="PS50109"/>
    </source>
</evidence>
<dbReference type="PROSITE" id="PS50113">
    <property type="entry name" value="PAC"/>
    <property type="match status" value="1"/>
</dbReference>
<feature type="domain" description="PAS" evidence="12">
    <location>
        <begin position="381"/>
        <end position="452"/>
    </location>
</feature>
<dbReference type="SMART" id="SM00091">
    <property type="entry name" value="PAS"/>
    <property type="match status" value="1"/>
</dbReference>
<evidence type="ECO:0000256" key="9">
    <source>
        <dbReference type="SAM" id="Coils"/>
    </source>
</evidence>
<dbReference type="Pfam" id="PF02518">
    <property type="entry name" value="HATPase_c"/>
    <property type="match status" value="1"/>
</dbReference>
<sequence length="801" mass="90552">MRLGIYIATLLSAILINAPLWSEDSFHILLLNSYHKGYLWTDDITRGIEDTFRDENIDLHVEYLDTKRFFDDQYFNHLTDLIALKHSSYSYDAVIASDNNAFNYFREKGAAVFPGVPFFFCGYNYLNVNDLAGMKNVTGVNERADIARNISLIETIHKDVDKILIISDDTATGLKINSEVGNIINRRKSDETPLELIHSVTMKALREKLAALPEGTVVILTVFARDAEGTFFEFDENVRIISEASAVPVYGTWTFQLGNGIVGGYLVDAYQQGTEVAEMALLSLKGVETELIPVEYETPVSLQFDYRELERRGISRLSLPDDAAVFYHPDSFFERYKNILIMISAGFILFVIAFLAVLYGLMLSRRAERKVRKHEKELLREKSYVQRIINNSPSLICGLDNEGTVVFINPVIEKITGYREEEIIGKNFWKLFYPREEFEQVRRLLKDSVDGVVVDYEMILTAKNGDKRTIVWNSFSRKDGEGKITGYLGFGYDISRLKEAEKSLHEANRELTSHRDHLEDLVADRTMELEISLEHLKHAQKKLVEAEKMAALGGLVAGVAHEINTPVGIGVTAASHLEEAIKEFDQLYLENKASKRDFDRFIKLSRESSAMILSNMKRASNLIQSFKQVAVDQSSREIRTFSISRYIDEVLMSLHAQLRRTPFTVEVICPEDFQVTTYPGALSQILTNLIMNSITHGFEGLESGRIKIDVKKADENVLIIFSDTGKGISEDNLKRIFDPFFTTRRGTGGSGLGMNIVYNLVTQSLGGQISCTSTVGEGTWFELEFPARIDENKRGPESPSS</sequence>
<dbReference type="PROSITE" id="PS50109">
    <property type="entry name" value="HIS_KIN"/>
    <property type="match status" value="1"/>
</dbReference>
<dbReference type="GO" id="GO:0000155">
    <property type="term" value="F:phosphorelay sensor kinase activity"/>
    <property type="evidence" value="ECO:0007669"/>
    <property type="project" value="InterPro"/>
</dbReference>